<keyword evidence="12" id="KW-0902">Two-component regulatory system</keyword>
<evidence type="ECO:0000256" key="14">
    <source>
        <dbReference type="ARBA" id="ARBA00023136"/>
    </source>
</evidence>
<reference evidence="21" key="1">
    <citation type="submission" date="2015-12" db="EMBL/GenBank/DDBJ databases">
        <title>Complete genome sequences of two moderately thermophilic Paenibacillus species.</title>
        <authorList>
            <person name="Butler R.III."/>
            <person name="Wang J."/>
            <person name="Stark B.C."/>
            <person name="Pombert J.-F."/>
        </authorList>
    </citation>
    <scope>NUCLEOTIDE SEQUENCE [LARGE SCALE GENOMIC DNA]</scope>
    <source>
        <strain evidence="21">32O-Y</strain>
    </source>
</reference>
<dbReference type="Pfam" id="PF00512">
    <property type="entry name" value="HisKA"/>
    <property type="match status" value="1"/>
</dbReference>
<evidence type="ECO:0000313" key="21">
    <source>
        <dbReference type="Proteomes" id="UP000061660"/>
    </source>
</evidence>
<evidence type="ECO:0000256" key="4">
    <source>
        <dbReference type="ARBA" id="ARBA00022475"/>
    </source>
</evidence>
<dbReference type="Proteomes" id="UP000061660">
    <property type="component" value="Chromosome"/>
</dbReference>
<keyword evidence="6" id="KW-0808">Transferase</keyword>
<dbReference type="AlphaFoldDB" id="A0A0U2L454"/>
<dbReference type="Gene3D" id="1.10.287.130">
    <property type="match status" value="1"/>
</dbReference>
<dbReference type="InterPro" id="IPR050398">
    <property type="entry name" value="HssS/ArlS-like"/>
</dbReference>
<dbReference type="PRINTS" id="PR00344">
    <property type="entry name" value="BCTRLSENSOR"/>
</dbReference>
<evidence type="ECO:0000313" key="20">
    <source>
        <dbReference type="EMBL" id="ALS24722.1"/>
    </source>
</evidence>
<dbReference type="CDD" id="cd00082">
    <property type="entry name" value="HisKA"/>
    <property type="match status" value="1"/>
</dbReference>
<evidence type="ECO:0000256" key="8">
    <source>
        <dbReference type="ARBA" id="ARBA00022741"/>
    </source>
</evidence>
<evidence type="ECO:0000256" key="3">
    <source>
        <dbReference type="ARBA" id="ARBA00012438"/>
    </source>
</evidence>
<evidence type="ECO:0000259" key="19">
    <source>
        <dbReference type="PROSITE" id="PS50885"/>
    </source>
</evidence>
<dbReference type="GO" id="GO:0005886">
    <property type="term" value="C:plasma membrane"/>
    <property type="evidence" value="ECO:0007669"/>
    <property type="project" value="UniProtKB-SubCell"/>
</dbReference>
<dbReference type="InterPro" id="IPR036890">
    <property type="entry name" value="HATPase_C_sf"/>
</dbReference>
<dbReference type="PATRIC" id="fig|162209.4.peg.4683"/>
<keyword evidence="7 17" id="KW-0812">Transmembrane</keyword>
<dbReference type="Gene3D" id="6.10.340.10">
    <property type="match status" value="1"/>
</dbReference>
<evidence type="ECO:0000256" key="11">
    <source>
        <dbReference type="ARBA" id="ARBA00022989"/>
    </source>
</evidence>
<dbReference type="SMART" id="SM00387">
    <property type="entry name" value="HATPase_c"/>
    <property type="match status" value="1"/>
</dbReference>
<name>A0A0U2L454_9BACL</name>
<dbReference type="InterPro" id="IPR003660">
    <property type="entry name" value="HAMP_dom"/>
</dbReference>
<sequence>MLSLVTAFVVSSFLYEGRIQKLIEKTLILNGEKIIHSYQTTSSADLIPFMQSLSGLSGNLLQLYNKDGTPLLDRNKISLLMDSAQIERVLSGDIVRHIDTSEHQNAHVPHFPVIGLPFQVNGEPYGLFVTVEKNPIEDEIMNSIHLMYIIILFFGSFLIIVAARYIVHPILRLTEATKLMAKGKFDVELQTKRKDEIGALSVSFTEMAQELAKLDQMRQDFVSNVSHEIQSPLTSISGFSKALKQKKLSEESRIHYLTIIEQECERLSRLSQNLLQLSYLQQELHPLKRSTYRLDEQLRKVVIALEPQWTAKDIEMDVQLEAITVQADEDQLNQVWINLLNNSIKFTPVRGTIRIEAGKNNHLITVSITDNGIGIPEEERADIFKPFHKVDKSRDPSVKGNGLGLSIVKKIIDLHTGDIQVSGAPGTGSTFTVTLPQSIKS</sequence>
<protein>
    <recommendedName>
        <fullName evidence="16">Heme sensor protein HssS</fullName>
        <ecNumber evidence="3">2.7.13.3</ecNumber>
    </recommendedName>
</protein>
<dbReference type="PROSITE" id="PS50885">
    <property type="entry name" value="HAMP"/>
    <property type="match status" value="1"/>
</dbReference>
<keyword evidence="9 20" id="KW-0418">Kinase</keyword>
<comment type="function">
    <text evidence="15">Member of the two-component regulatory system HssS/HssR involved in intracellular heme homeostasis and tempering of staphylococcal virulence. HssS functions as a heme sensor histidine kinase which is autophosphorylated at a histidine residue and transfers its phosphate group to an aspartate residue of HssR. HssR/HssS activates the expression of hrtAB, an efflux pump, in response to extracellular heme, hemin, hemoglobin or blood.</text>
</comment>
<dbReference type="SMART" id="SM00388">
    <property type="entry name" value="HisKA"/>
    <property type="match status" value="1"/>
</dbReference>
<evidence type="ECO:0000256" key="16">
    <source>
        <dbReference type="ARBA" id="ARBA00040841"/>
    </source>
</evidence>
<comment type="catalytic activity">
    <reaction evidence="1">
        <text>ATP + protein L-histidine = ADP + protein N-phospho-L-histidine.</text>
        <dbReference type="EC" id="2.7.13.3"/>
    </reaction>
</comment>
<evidence type="ECO:0000256" key="1">
    <source>
        <dbReference type="ARBA" id="ARBA00000085"/>
    </source>
</evidence>
<gene>
    <name evidence="20" type="ORF">IJ22_44360</name>
</gene>
<dbReference type="InterPro" id="IPR004358">
    <property type="entry name" value="Sig_transdc_His_kin-like_C"/>
</dbReference>
<keyword evidence="13" id="KW-0843">Virulence</keyword>
<evidence type="ECO:0000256" key="6">
    <source>
        <dbReference type="ARBA" id="ARBA00022679"/>
    </source>
</evidence>
<dbReference type="InterPro" id="IPR003661">
    <property type="entry name" value="HisK_dim/P_dom"/>
</dbReference>
<dbReference type="CDD" id="cd06225">
    <property type="entry name" value="HAMP"/>
    <property type="match status" value="1"/>
</dbReference>
<dbReference type="CDD" id="cd00075">
    <property type="entry name" value="HATPase"/>
    <property type="match status" value="1"/>
</dbReference>
<keyword evidence="11 17" id="KW-1133">Transmembrane helix</keyword>
<dbReference type="InterPro" id="IPR005467">
    <property type="entry name" value="His_kinase_dom"/>
</dbReference>
<keyword evidence="5" id="KW-0597">Phosphoprotein</keyword>
<dbReference type="FunFam" id="3.30.565.10:FF:000006">
    <property type="entry name" value="Sensor histidine kinase WalK"/>
    <property type="match status" value="1"/>
</dbReference>
<keyword evidence="10" id="KW-0067">ATP-binding</keyword>
<keyword evidence="4" id="KW-1003">Cell membrane</keyword>
<accession>A0A0U2L454</accession>
<dbReference type="PANTHER" id="PTHR45528:SF11">
    <property type="entry name" value="HISTIDINE KINASE"/>
    <property type="match status" value="1"/>
</dbReference>
<dbReference type="InterPro" id="IPR036097">
    <property type="entry name" value="HisK_dim/P_sf"/>
</dbReference>
<evidence type="ECO:0000256" key="10">
    <source>
        <dbReference type="ARBA" id="ARBA00022840"/>
    </source>
</evidence>
<keyword evidence="14 17" id="KW-0472">Membrane</keyword>
<feature type="domain" description="HAMP" evidence="19">
    <location>
        <begin position="164"/>
        <end position="216"/>
    </location>
</feature>
<evidence type="ECO:0000256" key="15">
    <source>
        <dbReference type="ARBA" id="ARBA00037219"/>
    </source>
</evidence>
<dbReference type="PROSITE" id="PS50109">
    <property type="entry name" value="HIS_KIN"/>
    <property type="match status" value="1"/>
</dbReference>
<dbReference type="PANTHER" id="PTHR45528">
    <property type="entry name" value="SENSOR HISTIDINE KINASE CPXA"/>
    <property type="match status" value="1"/>
</dbReference>
<dbReference type="GO" id="GO:0005524">
    <property type="term" value="F:ATP binding"/>
    <property type="evidence" value="ECO:0007669"/>
    <property type="project" value="UniProtKB-KW"/>
</dbReference>
<evidence type="ECO:0000256" key="5">
    <source>
        <dbReference type="ARBA" id="ARBA00022553"/>
    </source>
</evidence>
<dbReference type="SUPFAM" id="SSF158472">
    <property type="entry name" value="HAMP domain-like"/>
    <property type="match status" value="1"/>
</dbReference>
<dbReference type="FunFam" id="1.10.287.130:FF:000001">
    <property type="entry name" value="Two-component sensor histidine kinase"/>
    <property type="match status" value="1"/>
</dbReference>
<reference evidence="20 21" key="2">
    <citation type="journal article" date="2016" name="Genome Announc.">
        <title>Complete Genome Sequences of Two Interactive Moderate Thermophiles, Paenibacillus napthalenovorans 32O-Y and Paenibacillus sp. 32O-W.</title>
        <authorList>
            <person name="Butler R.R.III."/>
            <person name="Wang J."/>
            <person name="Stark B.C."/>
            <person name="Pombert J.F."/>
        </authorList>
    </citation>
    <scope>NUCLEOTIDE SEQUENCE [LARGE SCALE GENOMIC DNA]</scope>
    <source>
        <strain evidence="20 21">32O-Y</strain>
    </source>
</reference>
<evidence type="ECO:0000256" key="2">
    <source>
        <dbReference type="ARBA" id="ARBA00004651"/>
    </source>
</evidence>
<dbReference type="Gene3D" id="3.30.565.10">
    <property type="entry name" value="Histidine kinase-like ATPase, C-terminal domain"/>
    <property type="match status" value="1"/>
</dbReference>
<evidence type="ECO:0000256" key="12">
    <source>
        <dbReference type="ARBA" id="ARBA00023012"/>
    </source>
</evidence>
<feature type="transmembrane region" description="Helical" evidence="17">
    <location>
        <begin position="146"/>
        <end position="167"/>
    </location>
</feature>
<evidence type="ECO:0000256" key="17">
    <source>
        <dbReference type="SAM" id="Phobius"/>
    </source>
</evidence>
<dbReference type="STRING" id="162209.IJ22_44360"/>
<comment type="subcellular location">
    <subcellularLocation>
        <location evidence="2">Cell membrane</location>
        <topology evidence="2">Multi-pass membrane protein</topology>
    </subcellularLocation>
</comment>
<evidence type="ECO:0000256" key="9">
    <source>
        <dbReference type="ARBA" id="ARBA00022777"/>
    </source>
</evidence>
<dbReference type="GO" id="GO:0000155">
    <property type="term" value="F:phosphorelay sensor kinase activity"/>
    <property type="evidence" value="ECO:0007669"/>
    <property type="project" value="InterPro"/>
</dbReference>
<evidence type="ECO:0000256" key="13">
    <source>
        <dbReference type="ARBA" id="ARBA00023026"/>
    </source>
</evidence>
<keyword evidence="21" id="KW-1185">Reference proteome</keyword>
<dbReference type="OrthoDB" id="9813151at2"/>
<dbReference type="KEGG" id="pnp:IJ22_44360"/>
<feature type="domain" description="Histidine kinase" evidence="18">
    <location>
        <begin position="224"/>
        <end position="439"/>
    </location>
</feature>
<proteinExistence type="predicted"/>
<dbReference type="SUPFAM" id="SSF47384">
    <property type="entry name" value="Homodimeric domain of signal transducing histidine kinase"/>
    <property type="match status" value="1"/>
</dbReference>
<dbReference type="Pfam" id="PF00672">
    <property type="entry name" value="HAMP"/>
    <property type="match status" value="1"/>
</dbReference>
<dbReference type="SUPFAM" id="SSF55874">
    <property type="entry name" value="ATPase domain of HSP90 chaperone/DNA topoisomerase II/histidine kinase"/>
    <property type="match status" value="1"/>
</dbReference>
<dbReference type="InterPro" id="IPR003594">
    <property type="entry name" value="HATPase_dom"/>
</dbReference>
<dbReference type="EMBL" id="CP013652">
    <property type="protein sequence ID" value="ALS24722.1"/>
    <property type="molecule type" value="Genomic_DNA"/>
</dbReference>
<evidence type="ECO:0000256" key="7">
    <source>
        <dbReference type="ARBA" id="ARBA00022692"/>
    </source>
</evidence>
<keyword evidence="8" id="KW-0547">Nucleotide-binding</keyword>
<evidence type="ECO:0000259" key="18">
    <source>
        <dbReference type="PROSITE" id="PS50109"/>
    </source>
</evidence>
<dbReference type="SMART" id="SM00304">
    <property type="entry name" value="HAMP"/>
    <property type="match status" value="1"/>
</dbReference>
<organism evidence="20 21">
    <name type="scientific">Paenibacillus naphthalenovorans</name>
    <dbReference type="NCBI Taxonomy" id="162209"/>
    <lineage>
        <taxon>Bacteria</taxon>
        <taxon>Bacillati</taxon>
        <taxon>Bacillota</taxon>
        <taxon>Bacilli</taxon>
        <taxon>Bacillales</taxon>
        <taxon>Paenibacillaceae</taxon>
        <taxon>Paenibacillus</taxon>
    </lineage>
</organism>
<dbReference type="Pfam" id="PF02518">
    <property type="entry name" value="HATPase_c"/>
    <property type="match status" value="1"/>
</dbReference>
<dbReference type="EC" id="2.7.13.3" evidence="3"/>